<dbReference type="InterPro" id="IPR011766">
    <property type="entry name" value="TPP_enzyme_TPP-bd"/>
</dbReference>
<dbReference type="NCBIfam" id="NF005760">
    <property type="entry name" value="PRK07586.1"/>
    <property type="match status" value="1"/>
</dbReference>
<gene>
    <name evidence="5" type="ORF">WJX84_003411</name>
</gene>
<feature type="domain" description="Thiamine pyrophosphate enzyme TPP-binding" evidence="3">
    <location>
        <begin position="403"/>
        <end position="542"/>
    </location>
</feature>
<evidence type="ECO:0000259" key="3">
    <source>
        <dbReference type="Pfam" id="PF02775"/>
    </source>
</evidence>
<dbReference type="InterPro" id="IPR012001">
    <property type="entry name" value="Thiamin_PyroP_enz_TPP-bd_dom"/>
</dbReference>
<dbReference type="PANTHER" id="PTHR18968:SF86">
    <property type="entry name" value="ACETOLACTATE SYNTHASE LARGE SUBUNIT ILVX-RELATED"/>
    <property type="match status" value="1"/>
</dbReference>
<comment type="caution">
    <text evidence="5">The sequence shown here is derived from an EMBL/GenBank/DDBJ whole genome shotgun (WGS) entry which is preliminary data.</text>
</comment>
<organism evidence="5 6">
    <name type="scientific">Apatococcus fuscideae</name>
    <dbReference type="NCBI Taxonomy" id="2026836"/>
    <lineage>
        <taxon>Eukaryota</taxon>
        <taxon>Viridiplantae</taxon>
        <taxon>Chlorophyta</taxon>
        <taxon>core chlorophytes</taxon>
        <taxon>Trebouxiophyceae</taxon>
        <taxon>Chlorellales</taxon>
        <taxon>Chlorellaceae</taxon>
        <taxon>Apatococcus</taxon>
    </lineage>
</organism>
<protein>
    <recommendedName>
        <fullName evidence="7">Acetolactate synthase large subunit</fullName>
    </recommendedName>
</protein>
<dbReference type="SUPFAM" id="SSF52518">
    <property type="entry name" value="Thiamin diphosphate-binding fold (THDP-binding)"/>
    <property type="match status" value="2"/>
</dbReference>
<dbReference type="CDD" id="cd02002">
    <property type="entry name" value="TPP_BFDC"/>
    <property type="match status" value="1"/>
</dbReference>
<evidence type="ECO:0000259" key="4">
    <source>
        <dbReference type="Pfam" id="PF02776"/>
    </source>
</evidence>
<dbReference type="CDD" id="cd07035">
    <property type="entry name" value="TPP_PYR_POX_like"/>
    <property type="match status" value="1"/>
</dbReference>
<keyword evidence="2" id="KW-0786">Thiamine pyrophosphate</keyword>
<evidence type="ECO:0000313" key="5">
    <source>
        <dbReference type="EMBL" id="KAK9846800.1"/>
    </source>
</evidence>
<dbReference type="Pfam" id="PF02775">
    <property type="entry name" value="TPP_enzyme_C"/>
    <property type="match status" value="1"/>
</dbReference>
<dbReference type="InterPro" id="IPR029061">
    <property type="entry name" value="THDP-binding"/>
</dbReference>
<keyword evidence="6" id="KW-1185">Reference proteome</keyword>
<reference evidence="5 6" key="1">
    <citation type="journal article" date="2024" name="Nat. Commun.">
        <title>Phylogenomics reveals the evolutionary origins of lichenization in chlorophyte algae.</title>
        <authorList>
            <person name="Puginier C."/>
            <person name="Libourel C."/>
            <person name="Otte J."/>
            <person name="Skaloud P."/>
            <person name="Haon M."/>
            <person name="Grisel S."/>
            <person name="Petersen M."/>
            <person name="Berrin J.G."/>
            <person name="Delaux P.M."/>
            <person name="Dal Grande F."/>
            <person name="Keller J."/>
        </authorList>
    </citation>
    <scope>NUCLEOTIDE SEQUENCE [LARGE SCALE GENOMIC DNA]</scope>
    <source>
        <strain evidence="5 6">SAG 2523</strain>
    </source>
</reference>
<evidence type="ECO:0000256" key="2">
    <source>
        <dbReference type="ARBA" id="ARBA00023052"/>
    </source>
</evidence>
<proteinExistence type="inferred from homology"/>
<feature type="domain" description="Thiamine pyrophosphate enzyme N-terminal TPP-binding" evidence="4">
    <location>
        <begin position="20"/>
        <end position="128"/>
    </location>
</feature>
<sequence length="546" mass="58293">MICPRLLRRIIARTEMVLTTGAEELLQHLAEVGFKVCFSNPGTTEAHVMAAFDNTPEIRPVLCLHETVATGAADGYARLSQEPALTLLHLGPGLANGLANLHNARRAGSAILNLVGEMSSWHRKQDPLLNCDIRQLATAIGANFYEISSRDSLVSETQAATQQMLSDLPRQRRCQPVVLTLPHDYSWEQGSAARVEPSSAPSRALRSTAAAKAAILLGGSALLADGRPLQNAGRIAAATGCHLICENAFARLDRGPHVPCPERLAYFPQEAAAQLRKYSVVLVIGMRKPVAMFGYRGGPSELLDLPDEAIWEFDDDDASPAAILEMLADQVAPKALPQKLQASSGPMTSLPSPGSLTKLTAGAMCAILVQHQPEGAILVDESLTSGGAYWEAAKAAPSFTHLTLTGGAIGSGPPLALGAALACPDRRVINLQADGSAMYSMQALWSQAREKTNVVTIICANQEYAILKVEMARQQACSSLTPGMVMQMRPSRLLTDIGTPRIDWVSLAHGMGLDLATRATTCRDFEQQLAAALKHQGPSLIEAVLK</sequence>
<name>A0AAW1SK23_9CHLO</name>
<dbReference type="GO" id="GO:0003984">
    <property type="term" value="F:acetolactate synthase activity"/>
    <property type="evidence" value="ECO:0007669"/>
    <property type="project" value="TreeGrafter"/>
</dbReference>
<evidence type="ECO:0008006" key="7">
    <source>
        <dbReference type="Google" id="ProtNLM"/>
    </source>
</evidence>
<dbReference type="GO" id="GO:0050660">
    <property type="term" value="F:flavin adenine dinucleotide binding"/>
    <property type="evidence" value="ECO:0007669"/>
    <property type="project" value="TreeGrafter"/>
</dbReference>
<dbReference type="PANTHER" id="PTHR18968">
    <property type="entry name" value="THIAMINE PYROPHOSPHATE ENZYMES"/>
    <property type="match status" value="1"/>
</dbReference>
<dbReference type="GO" id="GO:0030976">
    <property type="term" value="F:thiamine pyrophosphate binding"/>
    <property type="evidence" value="ECO:0007669"/>
    <property type="project" value="InterPro"/>
</dbReference>
<dbReference type="InterPro" id="IPR045229">
    <property type="entry name" value="TPP_enz"/>
</dbReference>
<dbReference type="Pfam" id="PF02776">
    <property type="entry name" value="TPP_enzyme_N"/>
    <property type="match status" value="1"/>
</dbReference>
<dbReference type="Gene3D" id="3.40.50.970">
    <property type="match status" value="2"/>
</dbReference>
<evidence type="ECO:0000256" key="1">
    <source>
        <dbReference type="ARBA" id="ARBA00007812"/>
    </source>
</evidence>
<accession>A0AAW1SK23</accession>
<dbReference type="Proteomes" id="UP001485043">
    <property type="component" value="Unassembled WGS sequence"/>
</dbReference>
<comment type="similarity">
    <text evidence="1">Belongs to the TPP enzyme family.</text>
</comment>
<dbReference type="EMBL" id="JALJOV010001524">
    <property type="protein sequence ID" value="KAK9846800.1"/>
    <property type="molecule type" value="Genomic_DNA"/>
</dbReference>
<evidence type="ECO:0000313" key="6">
    <source>
        <dbReference type="Proteomes" id="UP001485043"/>
    </source>
</evidence>
<dbReference type="AlphaFoldDB" id="A0AAW1SK23"/>